<keyword evidence="2" id="KW-1185">Reference proteome</keyword>
<evidence type="ECO:0000313" key="2">
    <source>
        <dbReference type="Proteomes" id="UP001596116"/>
    </source>
</evidence>
<gene>
    <name evidence="1" type="ORF">ACFMB1_15585</name>
</gene>
<reference evidence="1 2" key="1">
    <citation type="submission" date="2024-09" db="EMBL/GenBank/DDBJ databases">
        <authorList>
            <person name="Zhang Z.-H."/>
        </authorList>
    </citation>
    <scope>NUCLEOTIDE SEQUENCE [LARGE SCALE GENOMIC DNA]</scope>
    <source>
        <strain evidence="1 2">HHTR114</strain>
    </source>
</reference>
<evidence type="ECO:0008006" key="3">
    <source>
        <dbReference type="Google" id="ProtNLM"/>
    </source>
</evidence>
<dbReference type="EMBL" id="JBHPON010000002">
    <property type="protein sequence ID" value="MFC6036976.1"/>
    <property type="molecule type" value="Genomic_DNA"/>
</dbReference>
<dbReference type="Proteomes" id="UP001596116">
    <property type="component" value="Unassembled WGS sequence"/>
</dbReference>
<organism evidence="1 2">
    <name type="scientific">Hyphococcus aureus</name>
    <dbReference type="NCBI Taxonomy" id="2666033"/>
    <lineage>
        <taxon>Bacteria</taxon>
        <taxon>Pseudomonadati</taxon>
        <taxon>Pseudomonadota</taxon>
        <taxon>Alphaproteobacteria</taxon>
        <taxon>Parvularculales</taxon>
        <taxon>Parvularculaceae</taxon>
        <taxon>Hyphococcus</taxon>
    </lineage>
</organism>
<dbReference type="InterPro" id="IPR027417">
    <property type="entry name" value="P-loop_NTPase"/>
</dbReference>
<evidence type="ECO:0000313" key="1">
    <source>
        <dbReference type="EMBL" id="MFC6036976.1"/>
    </source>
</evidence>
<dbReference type="RefSeq" id="WP_379881773.1">
    <property type="nucleotide sequence ID" value="NZ_JBHPON010000002.1"/>
</dbReference>
<dbReference type="Gene3D" id="3.40.50.300">
    <property type="entry name" value="P-loop containing nucleotide triphosphate hydrolases"/>
    <property type="match status" value="1"/>
</dbReference>
<proteinExistence type="predicted"/>
<name>A0ABW1KY08_9PROT</name>
<sequence length="260" mass="28848">MSEIASLVLSELGRALNSSLIFELNGIVADDWQREALESICSPLSQDKWQLWNLGRRCGKSTTAAAAAVTLASRNPGSLVVFVGPSERISKENIRRCLSLIDGAGYAGEILKRTMLEIEFRSKARILALPGKADTIRGLGDGIIALISDETAYTDEVVFPAVLPYLATNDQAAFVCLSTPRGMNNFFAREWHEGSRWKRFKIPSSSCPRISAAYLEEMKEKLGPLYAQEFENSFLDEDSELFTRDMIFRAVDPELQAICL</sequence>
<comment type="caution">
    <text evidence="1">The sequence shown here is derived from an EMBL/GenBank/DDBJ whole genome shotgun (WGS) entry which is preliminary data.</text>
</comment>
<accession>A0ABW1KY08</accession>
<protein>
    <recommendedName>
        <fullName evidence="3">Terminase</fullName>
    </recommendedName>
</protein>